<sequence length="75" mass="8517">MSLFHYCRIHIFFSSDPPVICSQIGKKLPACSGTTYRQSSKRVPEEVSGSVENGCAWRKSQPLETSPDKPLWRFI</sequence>
<name>A0A7T8GY75_CALRO</name>
<organism evidence="1 2">
    <name type="scientific">Caligus rogercresseyi</name>
    <name type="common">Sea louse</name>
    <dbReference type="NCBI Taxonomy" id="217165"/>
    <lineage>
        <taxon>Eukaryota</taxon>
        <taxon>Metazoa</taxon>
        <taxon>Ecdysozoa</taxon>
        <taxon>Arthropoda</taxon>
        <taxon>Crustacea</taxon>
        <taxon>Multicrustacea</taxon>
        <taxon>Hexanauplia</taxon>
        <taxon>Copepoda</taxon>
        <taxon>Siphonostomatoida</taxon>
        <taxon>Caligidae</taxon>
        <taxon>Caligus</taxon>
    </lineage>
</organism>
<proteinExistence type="predicted"/>
<dbReference type="AlphaFoldDB" id="A0A7T8GY75"/>
<protein>
    <submittedName>
        <fullName evidence="1">Uncharacterized protein</fullName>
    </submittedName>
</protein>
<accession>A0A7T8GY75</accession>
<keyword evidence="2" id="KW-1185">Reference proteome</keyword>
<dbReference type="Proteomes" id="UP000595437">
    <property type="component" value="Chromosome 9"/>
</dbReference>
<dbReference type="EMBL" id="CP045898">
    <property type="protein sequence ID" value="QQP40048.1"/>
    <property type="molecule type" value="Genomic_DNA"/>
</dbReference>
<reference evidence="2" key="1">
    <citation type="submission" date="2021-01" db="EMBL/GenBank/DDBJ databases">
        <title>Caligus Genome Assembly.</title>
        <authorList>
            <person name="Gallardo-Escarate C."/>
        </authorList>
    </citation>
    <scope>NUCLEOTIDE SEQUENCE [LARGE SCALE GENOMIC DNA]</scope>
</reference>
<evidence type="ECO:0000313" key="2">
    <source>
        <dbReference type="Proteomes" id="UP000595437"/>
    </source>
</evidence>
<evidence type="ECO:0000313" key="1">
    <source>
        <dbReference type="EMBL" id="QQP40048.1"/>
    </source>
</evidence>
<gene>
    <name evidence="1" type="ORF">FKW44_013960</name>
</gene>